<dbReference type="RefSeq" id="WP_044631287.1">
    <property type="nucleotide sequence ID" value="NZ_JTDW01000001.1"/>
</dbReference>
<sequence>MFRKILVVEDQQSIGKGLQAILQEKTNANVETSSYCDDAYLKLKAALKTNKAFDLLITDLSFQDDFLKGKIANGEKLIAKVKALQPNLKIVVFSIENNVGKIKRLVNDAGVDAFVAKGRREIDEIGRAMQAIYKDEKYYSKSIKTLLNNSENITEVTKNDILILNLLANGLKQNELPAYFKEHNIPSGSKRTIESKIERLKTILNAQTVPHLINISKNLGLI</sequence>
<proteinExistence type="predicted"/>
<dbReference type="PATRIC" id="fig|1435349.4.peg.303"/>
<keyword evidence="1" id="KW-0238">DNA-binding</keyword>
<dbReference type="SUPFAM" id="SSF52172">
    <property type="entry name" value="CheY-like"/>
    <property type="match status" value="1"/>
</dbReference>
<dbReference type="PANTHER" id="PTHR43214:SF17">
    <property type="entry name" value="TRANSCRIPTIONAL REGULATORY PROTEIN RCSB"/>
    <property type="match status" value="1"/>
</dbReference>
<comment type="caution">
    <text evidence="4">The sequence shown here is derived from an EMBL/GenBank/DDBJ whole genome shotgun (WGS) entry which is preliminary data.</text>
</comment>
<dbReference type="AlphaFoldDB" id="A0A0D7WF24"/>
<dbReference type="InterPro" id="IPR039420">
    <property type="entry name" value="WalR-like"/>
</dbReference>
<feature type="modified residue" description="4-aspartylphosphate" evidence="2">
    <location>
        <position position="59"/>
    </location>
</feature>
<keyword evidence="2" id="KW-0597">Phosphoprotein</keyword>
<evidence type="ECO:0000313" key="4">
    <source>
        <dbReference type="EMBL" id="KJD37293.1"/>
    </source>
</evidence>
<feature type="domain" description="Response regulatory" evidence="3">
    <location>
        <begin position="4"/>
        <end position="132"/>
    </location>
</feature>
<dbReference type="EMBL" id="JTDW01000001">
    <property type="protein sequence ID" value="KJD37293.1"/>
    <property type="molecule type" value="Genomic_DNA"/>
</dbReference>
<reference evidence="4 5" key="1">
    <citation type="submission" date="2014-11" db="EMBL/GenBank/DDBJ databases">
        <title>Tamlana sedimentorum sp. nov., isolated from shallow sand sediments of the Sea of Japan.</title>
        <authorList>
            <person name="Romanenko L.A."/>
        </authorList>
    </citation>
    <scope>NUCLEOTIDE SEQUENCE [LARGE SCALE GENOMIC DNA]</scope>
    <source>
        <strain evidence="4 5">JCM 19808</strain>
    </source>
</reference>
<evidence type="ECO:0000259" key="3">
    <source>
        <dbReference type="PROSITE" id="PS50110"/>
    </source>
</evidence>
<dbReference type="PANTHER" id="PTHR43214">
    <property type="entry name" value="TWO-COMPONENT RESPONSE REGULATOR"/>
    <property type="match status" value="1"/>
</dbReference>
<dbReference type="PROSITE" id="PS50110">
    <property type="entry name" value="RESPONSE_REGULATORY"/>
    <property type="match status" value="1"/>
</dbReference>
<dbReference type="Gene3D" id="3.40.50.2300">
    <property type="match status" value="1"/>
</dbReference>
<protein>
    <recommendedName>
        <fullName evidence="3">Response regulatory domain-containing protein</fullName>
    </recommendedName>
</protein>
<dbReference type="STRING" id="1435349.PW52_01490"/>
<organism evidence="4 5">
    <name type="scientific">Neotamlana sedimentorum</name>
    <dbReference type="NCBI Taxonomy" id="1435349"/>
    <lineage>
        <taxon>Bacteria</taxon>
        <taxon>Pseudomonadati</taxon>
        <taxon>Bacteroidota</taxon>
        <taxon>Flavobacteriia</taxon>
        <taxon>Flavobacteriales</taxon>
        <taxon>Flavobacteriaceae</taxon>
        <taxon>Neotamlana</taxon>
    </lineage>
</organism>
<name>A0A0D7WF24_9FLAO</name>
<accession>A0A0D7WF24</accession>
<dbReference type="Proteomes" id="UP000032578">
    <property type="component" value="Unassembled WGS sequence"/>
</dbReference>
<gene>
    <name evidence="4" type="ORF">PW52_01490</name>
</gene>
<evidence type="ECO:0000256" key="1">
    <source>
        <dbReference type="ARBA" id="ARBA00023125"/>
    </source>
</evidence>
<dbReference type="GO" id="GO:0003677">
    <property type="term" value="F:DNA binding"/>
    <property type="evidence" value="ECO:0007669"/>
    <property type="project" value="UniProtKB-KW"/>
</dbReference>
<dbReference type="GO" id="GO:0000160">
    <property type="term" value="P:phosphorelay signal transduction system"/>
    <property type="evidence" value="ECO:0007669"/>
    <property type="project" value="InterPro"/>
</dbReference>
<dbReference type="OrthoDB" id="659223at2"/>
<keyword evidence="5" id="KW-1185">Reference proteome</keyword>
<dbReference type="InterPro" id="IPR011006">
    <property type="entry name" value="CheY-like_superfamily"/>
</dbReference>
<dbReference type="InterPro" id="IPR001789">
    <property type="entry name" value="Sig_transdc_resp-reg_receiver"/>
</dbReference>
<evidence type="ECO:0000256" key="2">
    <source>
        <dbReference type="PROSITE-ProRule" id="PRU00169"/>
    </source>
</evidence>
<dbReference type="Pfam" id="PF00072">
    <property type="entry name" value="Response_reg"/>
    <property type="match status" value="1"/>
</dbReference>
<evidence type="ECO:0000313" key="5">
    <source>
        <dbReference type="Proteomes" id="UP000032578"/>
    </source>
</evidence>